<evidence type="ECO:0000256" key="13">
    <source>
        <dbReference type="ARBA" id="ARBA00023180"/>
    </source>
</evidence>
<evidence type="ECO:0000256" key="14">
    <source>
        <dbReference type="ARBA" id="ARBA00023288"/>
    </source>
</evidence>
<dbReference type="Pfam" id="PF05730">
    <property type="entry name" value="CFEM"/>
    <property type="match status" value="1"/>
</dbReference>
<evidence type="ECO:0000256" key="6">
    <source>
        <dbReference type="ARBA" id="ARBA00022617"/>
    </source>
</evidence>
<evidence type="ECO:0000256" key="5">
    <source>
        <dbReference type="ARBA" id="ARBA00022525"/>
    </source>
</evidence>
<feature type="domain" description="CFEM" evidence="18">
    <location>
        <begin position="1"/>
        <end position="107"/>
    </location>
</feature>
<comment type="similarity">
    <text evidence="3">Belongs to the RBT5 family.</text>
</comment>
<dbReference type="OMA" id="ILPNCAQ"/>
<evidence type="ECO:0000256" key="10">
    <source>
        <dbReference type="ARBA" id="ARBA00023004"/>
    </source>
</evidence>
<keyword evidence="13" id="KW-0325">Glycoprotein</keyword>
<keyword evidence="8" id="KW-0479">Metal-binding</keyword>
<keyword evidence="5" id="KW-0964">Secreted</keyword>
<keyword evidence="12" id="KW-1015">Disulfide bond</keyword>
<dbReference type="GeneID" id="63785005"/>
<evidence type="ECO:0000256" key="17">
    <source>
        <dbReference type="SAM" id="SignalP"/>
    </source>
</evidence>
<keyword evidence="7" id="KW-0336">GPI-anchor</keyword>
<keyword evidence="9 17" id="KW-0732">Signal</keyword>
<keyword evidence="4" id="KW-1003">Cell membrane</keyword>
<dbReference type="Proteomes" id="UP000193685">
    <property type="component" value="Unassembled WGS sequence"/>
</dbReference>
<evidence type="ECO:0000256" key="15">
    <source>
        <dbReference type="PROSITE-ProRule" id="PRU01356"/>
    </source>
</evidence>
<keyword evidence="14" id="KW-0449">Lipoprotein</keyword>
<evidence type="ECO:0000256" key="11">
    <source>
        <dbReference type="ARBA" id="ARBA00023136"/>
    </source>
</evidence>
<sequence length="195" mass="19390">MLSSITTLLLVASVASQAVILPNCAQTCIVNSMILSSCNGNARCLCQDQNYITAVARCIVPVCSQQDQDRAATYVSSTLCSAAFGINNAAQIQQAIGNARVQQGAANQAATAVGNQAVTATTATATSPTARSSAASAPGSGASKTSSLVSGTVRSSVAVTTRASASATATSPVSSGLSLALPSWLLALPALLLVL</sequence>
<dbReference type="GO" id="GO:0098552">
    <property type="term" value="C:side of membrane"/>
    <property type="evidence" value="ECO:0007669"/>
    <property type="project" value="UniProtKB-KW"/>
</dbReference>
<evidence type="ECO:0000313" key="19">
    <source>
        <dbReference type="EMBL" id="ORY87682.1"/>
    </source>
</evidence>
<comment type="caution">
    <text evidence="15">Lacks conserved residue(s) required for the propagation of feature annotation.</text>
</comment>
<evidence type="ECO:0000256" key="2">
    <source>
        <dbReference type="ARBA" id="ARBA00004613"/>
    </source>
</evidence>
<protein>
    <recommendedName>
        <fullName evidence="18">CFEM domain-containing protein</fullName>
    </recommendedName>
</protein>
<dbReference type="GO" id="GO:0046872">
    <property type="term" value="F:metal ion binding"/>
    <property type="evidence" value="ECO:0007669"/>
    <property type="project" value="UniProtKB-KW"/>
</dbReference>
<dbReference type="PANTHER" id="PTHR37928">
    <property type="entry name" value="CFEM DOMAIN PROTEIN (AFU_ORTHOLOGUE AFUA_6G14090)"/>
    <property type="match status" value="1"/>
</dbReference>
<dbReference type="RefSeq" id="XP_040728177.1">
    <property type="nucleotide sequence ID" value="XM_040868406.1"/>
</dbReference>
<evidence type="ECO:0000256" key="12">
    <source>
        <dbReference type="ARBA" id="ARBA00023157"/>
    </source>
</evidence>
<dbReference type="AlphaFoldDB" id="A0A1Y2FUL2"/>
<comment type="caution">
    <text evidence="19">The sequence shown here is derived from an EMBL/GenBank/DDBJ whole genome shotgun (WGS) entry which is preliminary data.</text>
</comment>
<keyword evidence="11" id="KW-0472">Membrane</keyword>
<evidence type="ECO:0000256" key="16">
    <source>
        <dbReference type="SAM" id="MobiDB-lite"/>
    </source>
</evidence>
<evidence type="ECO:0000256" key="4">
    <source>
        <dbReference type="ARBA" id="ARBA00022475"/>
    </source>
</evidence>
<feature type="signal peptide" evidence="17">
    <location>
        <begin position="1"/>
        <end position="16"/>
    </location>
</feature>
<dbReference type="EMBL" id="MCFI01000001">
    <property type="protein sequence ID" value="ORY87682.1"/>
    <property type="molecule type" value="Genomic_DNA"/>
</dbReference>
<evidence type="ECO:0000256" key="8">
    <source>
        <dbReference type="ARBA" id="ARBA00022723"/>
    </source>
</evidence>
<accession>A0A1Y2FUL2</accession>
<evidence type="ECO:0000256" key="3">
    <source>
        <dbReference type="ARBA" id="ARBA00010031"/>
    </source>
</evidence>
<keyword evidence="6" id="KW-0349">Heme</keyword>
<name>A0A1Y2FUL2_PROLT</name>
<dbReference type="GO" id="GO:0005576">
    <property type="term" value="C:extracellular region"/>
    <property type="evidence" value="ECO:0007669"/>
    <property type="project" value="UniProtKB-SubCell"/>
</dbReference>
<reference evidence="19 20" key="1">
    <citation type="submission" date="2016-07" db="EMBL/GenBank/DDBJ databases">
        <title>Pervasive Adenine N6-methylation of Active Genes in Fungi.</title>
        <authorList>
            <consortium name="DOE Joint Genome Institute"/>
            <person name="Mondo S.J."/>
            <person name="Dannebaum R.O."/>
            <person name="Kuo R.C."/>
            <person name="Labutti K."/>
            <person name="Haridas S."/>
            <person name="Kuo A."/>
            <person name="Salamov A."/>
            <person name="Ahrendt S.R."/>
            <person name="Lipzen A."/>
            <person name="Sullivan W."/>
            <person name="Andreopoulos W.B."/>
            <person name="Clum A."/>
            <person name="Lindquist E."/>
            <person name="Daum C."/>
            <person name="Ramamoorthy G.K."/>
            <person name="Gryganskyi A."/>
            <person name="Culley D."/>
            <person name="Magnuson J.K."/>
            <person name="James T.Y."/>
            <person name="O'Malley M.A."/>
            <person name="Stajich J.E."/>
            <person name="Spatafora J.W."/>
            <person name="Visel A."/>
            <person name="Grigoriev I.V."/>
        </authorList>
    </citation>
    <scope>NUCLEOTIDE SEQUENCE [LARGE SCALE GENOMIC DNA]</scope>
    <source>
        <strain evidence="19 20">12-1054</strain>
    </source>
</reference>
<feature type="region of interest" description="Disordered" evidence="16">
    <location>
        <begin position="124"/>
        <end position="147"/>
    </location>
</feature>
<evidence type="ECO:0000259" key="18">
    <source>
        <dbReference type="PROSITE" id="PS52012"/>
    </source>
</evidence>
<gene>
    <name evidence="19" type="ORF">BCR37DRAFT_375559</name>
</gene>
<evidence type="ECO:0000256" key="7">
    <source>
        <dbReference type="ARBA" id="ARBA00022622"/>
    </source>
</evidence>
<feature type="chain" id="PRO_5013390848" description="CFEM domain-containing protein" evidence="17">
    <location>
        <begin position="17"/>
        <end position="195"/>
    </location>
</feature>
<comment type="subcellular location">
    <subcellularLocation>
        <location evidence="1">Cell membrane</location>
        <topology evidence="1">Lipid-anchor</topology>
        <topology evidence="1">GPI-anchor</topology>
    </subcellularLocation>
    <subcellularLocation>
        <location evidence="2">Secreted</location>
    </subcellularLocation>
</comment>
<organism evidence="19 20">
    <name type="scientific">Protomyces lactucae-debilis</name>
    <dbReference type="NCBI Taxonomy" id="2754530"/>
    <lineage>
        <taxon>Eukaryota</taxon>
        <taxon>Fungi</taxon>
        <taxon>Dikarya</taxon>
        <taxon>Ascomycota</taxon>
        <taxon>Taphrinomycotina</taxon>
        <taxon>Taphrinomycetes</taxon>
        <taxon>Taphrinales</taxon>
        <taxon>Protomycetaceae</taxon>
        <taxon>Protomyces</taxon>
    </lineage>
</organism>
<keyword evidence="20" id="KW-1185">Reference proteome</keyword>
<evidence type="ECO:0000256" key="1">
    <source>
        <dbReference type="ARBA" id="ARBA00004609"/>
    </source>
</evidence>
<dbReference type="InterPro" id="IPR008427">
    <property type="entry name" value="Extracellular_membr_CFEM_dom"/>
</dbReference>
<evidence type="ECO:0000313" key="20">
    <source>
        <dbReference type="Proteomes" id="UP000193685"/>
    </source>
</evidence>
<keyword evidence="10" id="KW-0408">Iron</keyword>
<dbReference type="PROSITE" id="PS52012">
    <property type="entry name" value="CFEM"/>
    <property type="match status" value="1"/>
</dbReference>
<proteinExistence type="inferred from homology"/>
<dbReference type="InterPro" id="IPR051735">
    <property type="entry name" value="CFEM_domain"/>
</dbReference>
<evidence type="ECO:0000256" key="9">
    <source>
        <dbReference type="ARBA" id="ARBA00022729"/>
    </source>
</evidence>
<dbReference type="GO" id="GO:0005886">
    <property type="term" value="C:plasma membrane"/>
    <property type="evidence" value="ECO:0007669"/>
    <property type="project" value="UniProtKB-SubCell"/>
</dbReference>
<dbReference type="OrthoDB" id="5103861at2759"/>
<dbReference type="PANTHER" id="PTHR37928:SF2">
    <property type="entry name" value="GPI ANCHORED CFEM DOMAIN PROTEIN (AFU_ORTHOLOGUE AFUA_6G10580)"/>
    <property type="match status" value="1"/>
</dbReference>